<reference evidence="5 6" key="1">
    <citation type="submission" date="2018-06" db="EMBL/GenBank/DDBJ databases">
        <title>Genomic Encyclopedia of Archaeal and Bacterial Type Strains, Phase II (KMG-II): from individual species to whole genera.</title>
        <authorList>
            <person name="Goeker M."/>
        </authorList>
    </citation>
    <scope>NUCLEOTIDE SEQUENCE [LARGE SCALE GENOMIC DNA]</scope>
    <source>
        <strain evidence="5 6">DSM 22011</strain>
    </source>
</reference>
<dbReference type="CDD" id="cd06433">
    <property type="entry name" value="GT_2_WfgS_like"/>
    <property type="match status" value="1"/>
</dbReference>
<feature type="domain" description="Glycosyltransferase 2-like" evidence="4">
    <location>
        <begin position="585"/>
        <end position="722"/>
    </location>
</feature>
<dbReference type="Gene3D" id="2.160.10.10">
    <property type="entry name" value="Hexapeptide repeat proteins"/>
    <property type="match status" value="1"/>
</dbReference>
<dbReference type="CDD" id="cd00761">
    <property type="entry name" value="Glyco_tranf_GTA_type"/>
    <property type="match status" value="1"/>
</dbReference>
<dbReference type="InterPro" id="IPR011004">
    <property type="entry name" value="Trimer_LpxA-like_sf"/>
</dbReference>
<dbReference type="SUPFAM" id="SSF53448">
    <property type="entry name" value="Nucleotide-diphospho-sugar transferases"/>
    <property type="match status" value="2"/>
</dbReference>
<keyword evidence="2" id="KW-0677">Repeat</keyword>
<dbReference type="Pfam" id="PF00535">
    <property type="entry name" value="Glycos_transf_2"/>
    <property type="match status" value="2"/>
</dbReference>
<dbReference type="PANTHER" id="PTHR22916">
    <property type="entry name" value="GLYCOSYLTRANSFERASE"/>
    <property type="match status" value="1"/>
</dbReference>
<gene>
    <name evidence="5" type="ORF">ATI53_10648</name>
</gene>
<protein>
    <submittedName>
        <fullName evidence="5">Acetyltransferase-like isoleucine patch superfamily enzyme</fullName>
    </submittedName>
</protein>
<dbReference type="EMBL" id="QLMG01000064">
    <property type="protein sequence ID" value="RAK09881.1"/>
    <property type="molecule type" value="Genomic_DNA"/>
</dbReference>
<evidence type="ECO:0000313" key="6">
    <source>
        <dbReference type="Proteomes" id="UP000249165"/>
    </source>
</evidence>
<feature type="domain" description="Glycosyltransferase 2-like" evidence="4">
    <location>
        <begin position="279"/>
        <end position="406"/>
    </location>
</feature>
<comment type="caution">
    <text evidence="5">The sequence shown here is derived from an EMBL/GenBank/DDBJ whole genome shotgun (WGS) entry which is preliminary data.</text>
</comment>
<evidence type="ECO:0000256" key="3">
    <source>
        <dbReference type="ARBA" id="ARBA00023315"/>
    </source>
</evidence>
<dbReference type="Proteomes" id="UP000249165">
    <property type="component" value="Unassembled WGS sequence"/>
</dbReference>
<evidence type="ECO:0000256" key="1">
    <source>
        <dbReference type="ARBA" id="ARBA00022679"/>
    </source>
</evidence>
<dbReference type="InterPro" id="IPR029044">
    <property type="entry name" value="Nucleotide-diphossugar_trans"/>
</dbReference>
<accession>A0A327XNV2</accession>
<keyword evidence="1 5" id="KW-0808">Transferase</keyword>
<evidence type="ECO:0000259" key="4">
    <source>
        <dbReference type="Pfam" id="PF00535"/>
    </source>
</evidence>
<proteinExistence type="predicted"/>
<evidence type="ECO:0000256" key="2">
    <source>
        <dbReference type="ARBA" id="ARBA00022737"/>
    </source>
</evidence>
<dbReference type="InterPro" id="IPR001451">
    <property type="entry name" value="Hexapep"/>
</dbReference>
<dbReference type="SUPFAM" id="SSF51161">
    <property type="entry name" value="Trimeric LpxA-like enzymes"/>
    <property type="match status" value="1"/>
</dbReference>
<name>A0A327XNV2_9RHOB</name>
<dbReference type="InterPro" id="IPR001173">
    <property type="entry name" value="Glyco_trans_2-like"/>
</dbReference>
<evidence type="ECO:0000313" key="5">
    <source>
        <dbReference type="EMBL" id="RAK09881.1"/>
    </source>
</evidence>
<sequence>MTTFSLIVLAAGSDDALDRTIGSIDGALSDGLLDCIVLVPGDSTLELPALTGLSLRERGADLATDLRAAVADLGGQTLAVLSAGQCLEPGAFQALAALRAADPAPALILPQDVTLDFGALLGALPCAPETVFADRDLFLSAGPWWPDAEGAAFRRALPAILDAGTPCACAKQPLVCADTPAALATDSLPLLRRLFPELALTAADAAILAGVLDGGDALAARNLTQNMRSPRLNIALAQALEAQGRAEDSHALFGGVNWTRGPVRIVHTSSGKVRAPLFTVLIATFNAAADLPATLRSIEAQRRDDVECIVLDGGSRDETLEIVKQWPHVVTQCFSQRDDGLYDALNKGLTVARGTLIGIVGAGDCYLPGGLEAVAQAHYRENTDVYGGSTLELRNDGTLFKRHDEPWGLNAFVSGGPVGHNAMFATRAAYDAVGLFGRTYPMAEDTRWMHRAIRAGRSFTYVPEPVTMFPLTGMSNSNPEVVWQEAHGLIRQNFPGLDLGREDALALLFAARAWKPAETARPVIEKHDHLPLNISMAAALAAQGVPLDELLDIFGGIKWDELIPLYLRNGSRFIDAKPPDAPLVSIVLPSYKVGQYLGHTLFTILGQDFENIEVIVVDDGGPDHTLAVARAFAALDGRVRIHSQANAGLAGARMAGLKLARGEYVWFIDSDDHLREHALGRIANVLQSEAPDAYFINYAFIDEHGTIRNDRHAPPEIAGMVWRPRQAEEIYGRIAGWSAQTWRFIIRREVIEANGLSFPVGYYYEDHHFALSLVSVIDTIYVDPAVSYYYLQRSDSIMAERSPRVFEFLHIRRLCLDFLEQSGFRTQMPAIALSYIVPQMFIHHLIDDELKPKFLAEMMADMSEAEARHLCRFGGSAEFDLLRDHLPEALERLAQMPGCRRYVDILRRRSGVNVPSAAVGETLHPLSRTLRAHQVIGLWAPEDGTQLPGAPASFAWSDGRDVFVRLDLRGFTRPVFHINVRNILPGQVLVCETKRFIATYPCIDAELSKQHSFVFPIDASEPDAVVHVRSVSTSNMQGRDLGFIVESIDVFDEDLSRHLPAPPPKSHAPVLVTGKDSRTQGLHVDVRVRHDNRPYAVVGERSDVNGTFVFERGAGQIRVGSGSSIGGGCLLICTQPGGITVGDNTMLSWDVVVMDSNAHSLDLTMRENDADDWRIGVVQGRMGAFKSWHDVTSAPVTIGSGVWIGFGSLIMKGVTIGDGAVVASHSVVTKDVPPYAVAGGNPAKILSRRDEILAAKEARDAARFPPQRIPEVIIDRNRK</sequence>
<dbReference type="AlphaFoldDB" id="A0A327XNV2"/>
<dbReference type="GO" id="GO:0016758">
    <property type="term" value="F:hexosyltransferase activity"/>
    <property type="evidence" value="ECO:0007669"/>
    <property type="project" value="UniProtKB-ARBA"/>
</dbReference>
<keyword evidence="6" id="KW-1185">Reference proteome</keyword>
<organism evidence="5 6">
    <name type="scientific">Salipiger aestuarii</name>
    <dbReference type="NCBI Taxonomy" id="568098"/>
    <lineage>
        <taxon>Bacteria</taxon>
        <taxon>Pseudomonadati</taxon>
        <taxon>Pseudomonadota</taxon>
        <taxon>Alphaproteobacteria</taxon>
        <taxon>Rhodobacterales</taxon>
        <taxon>Roseobacteraceae</taxon>
        <taxon>Salipiger</taxon>
    </lineage>
</organism>
<dbReference type="Pfam" id="PF00132">
    <property type="entry name" value="Hexapep"/>
    <property type="match status" value="1"/>
</dbReference>
<keyword evidence="3" id="KW-0012">Acyltransferase</keyword>
<dbReference type="PROSITE" id="PS00101">
    <property type="entry name" value="HEXAPEP_TRANSFERASES"/>
    <property type="match status" value="1"/>
</dbReference>
<dbReference type="GO" id="GO:0016746">
    <property type="term" value="F:acyltransferase activity"/>
    <property type="evidence" value="ECO:0007669"/>
    <property type="project" value="UniProtKB-KW"/>
</dbReference>
<dbReference type="OrthoDB" id="9815592at2"/>
<dbReference type="Gene3D" id="3.90.550.10">
    <property type="entry name" value="Spore Coat Polysaccharide Biosynthesis Protein SpsA, Chain A"/>
    <property type="match status" value="2"/>
</dbReference>
<dbReference type="PANTHER" id="PTHR22916:SF3">
    <property type="entry name" value="UDP-GLCNAC:BETAGAL BETA-1,3-N-ACETYLGLUCOSAMINYLTRANSFERASE-LIKE PROTEIN 1"/>
    <property type="match status" value="1"/>
</dbReference>
<dbReference type="InterPro" id="IPR018357">
    <property type="entry name" value="Hexapep_transf_CS"/>
</dbReference>
<dbReference type="CDD" id="cd04647">
    <property type="entry name" value="LbH_MAT_like"/>
    <property type="match status" value="1"/>
</dbReference>